<dbReference type="EMBL" id="BTSY01000003">
    <property type="protein sequence ID" value="GMT17997.1"/>
    <property type="molecule type" value="Genomic_DNA"/>
</dbReference>
<gene>
    <name evidence="1" type="ORF">PFISCL1PPCAC_9294</name>
</gene>
<keyword evidence="2" id="KW-1185">Reference proteome</keyword>
<feature type="non-terminal residue" evidence="1">
    <location>
        <position position="1"/>
    </location>
</feature>
<reference evidence="1" key="1">
    <citation type="submission" date="2023-10" db="EMBL/GenBank/DDBJ databases">
        <title>Genome assembly of Pristionchus species.</title>
        <authorList>
            <person name="Yoshida K."/>
            <person name="Sommer R.J."/>
        </authorList>
    </citation>
    <scope>NUCLEOTIDE SEQUENCE</scope>
    <source>
        <strain evidence="1">RS5133</strain>
    </source>
</reference>
<sequence>CDTAFSTVDDRVLRVHRVSWRGRRRIGAVGSAEIARVAHFDSIVVSVDRRSLALIDEGCLWSVGEECVADGRAPTNGACHTIHSRAHVHAVVVLASAARTIIAHDR</sequence>
<comment type="caution">
    <text evidence="1">The sequence shown here is derived from an EMBL/GenBank/DDBJ whole genome shotgun (WGS) entry which is preliminary data.</text>
</comment>
<accession>A0AAV5VIT7</accession>
<evidence type="ECO:0000313" key="1">
    <source>
        <dbReference type="EMBL" id="GMT17997.1"/>
    </source>
</evidence>
<evidence type="ECO:0000313" key="2">
    <source>
        <dbReference type="Proteomes" id="UP001432322"/>
    </source>
</evidence>
<protein>
    <submittedName>
        <fullName evidence="1">Uncharacterized protein</fullName>
    </submittedName>
</protein>
<dbReference type="AlphaFoldDB" id="A0AAV5VIT7"/>
<organism evidence="1 2">
    <name type="scientific">Pristionchus fissidentatus</name>
    <dbReference type="NCBI Taxonomy" id="1538716"/>
    <lineage>
        <taxon>Eukaryota</taxon>
        <taxon>Metazoa</taxon>
        <taxon>Ecdysozoa</taxon>
        <taxon>Nematoda</taxon>
        <taxon>Chromadorea</taxon>
        <taxon>Rhabditida</taxon>
        <taxon>Rhabditina</taxon>
        <taxon>Diplogasteromorpha</taxon>
        <taxon>Diplogasteroidea</taxon>
        <taxon>Neodiplogasteridae</taxon>
        <taxon>Pristionchus</taxon>
    </lineage>
</organism>
<name>A0AAV5VIT7_9BILA</name>
<proteinExistence type="predicted"/>
<dbReference type="Proteomes" id="UP001432322">
    <property type="component" value="Unassembled WGS sequence"/>
</dbReference>
<feature type="non-terminal residue" evidence="1">
    <location>
        <position position="106"/>
    </location>
</feature>